<sequence>MSARPNTTVEHVETENAVVVTVRGEIDAANAPELADGITSGTALAVAVGRGCSWWT</sequence>
<comment type="caution">
    <text evidence="1">The sequence shown here is derived from an EMBL/GenBank/DDBJ whole genome shotgun (WGS) entry which is preliminary data.</text>
</comment>
<keyword evidence="2" id="KW-1185">Reference proteome</keyword>
<dbReference type="EMBL" id="JBHTEY010000004">
    <property type="protein sequence ID" value="MFC7617241.1"/>
    <property type="molecule type" value="Genomic_DNA"/>
</dbReference>
<evidence type="ECO:0000313" key="1">
    <source>
        <dbReference type="EMBL" id="MFC7617241.1"/>
    </source>
</evidence>
<evidence type="ECO:0000313" key="2">
    <source>
        <dbReference type="Proteomes" id="UP001596512"/>
    </source>
</evidence>
<evidence type="ECO:0008006" key="3">
    <source>
        <dbReference type="Google" id="ProtNLM"/>
    </source>
</evidence>
<dbReference type="Proteomes" id="UP001596512">
    <property type="component" value="Unassembled WGS sequence"/>
</dbReference>
<name>A0ABW2TWR3_9PSEU</name>
<organism evidence="1 2">
    <name type="scientific">Actinokineospora soli</name>
    <dbReference type="NCBI Taxonomy" id="1048753"/>
    <lineage>
        <taxon>Bacteria</taxon>
        <taxon>Bacillati</taxon>
        <taxon>Actinomycetota</taxon>
        <taxon>Actinomycetes</taxon>
        <taxon>Pseudonocardiales</taxon>
        <taxon>Pseudonocardiaceae</taxon>
        <taxon>Actinokineospora</taxon>
    </lineage>
</organism>
<gene>
    <name evidence="1" type="ORF">ACFQV2_31295</name>
</gene>
<proteinExistence type="predicted"/>
<protein>
    <recommendedName>
        <fullName evidence="3">Anti-anti-sigma factor</fullName>
    </recommendedName>
</protein>
<accession>A0ABW2TWR3</accession>
<reference evidence="2" key="1">
    <citation type="journal article" date="2019" name="Int. J. Syst. Evol. Microbiol.">
        <title>The Global Catalogue of Microorganisms (GCM) 10K type strain sequencing project: providing services to taxonomists for standard genome sequencing and annotation.</title>
        <authorList>
            <consortium name="The Broad Institute Genomics Platform"/>
            <consortium name="The Broad Institute Genome Sequencing Center for Infectious Disease"/>
            <person name="Wu L."/>
            <person name="Ma J."/>
        </authorList>
    </citation>
    <scope>NUCLEOTIDE SEQUENCE [LARGE SCALE GENOMIC DNA]</scope>
    <source>
        <strain evidence="2">JCM 17695</strain>
    </source>
</reference>